<keyword evidence="3" id="KW-0813">Transport</keyword>
<name>A0A8C5UL54_9PASS</name>
<dbReference type="InterPro" id="IPR023299">
    <property type="entry name" value="ATPase_P-typ_cyto_dom_N"/>
</dbReference>
<keyword evidence="8" id="KW-0067">ATP-binding</keyword>
<protein>
    <submittedName>
        <fullName evidence="14">ATPase 13A1</fullName>
    </submittedName>
</protein>
<dbReference type="Ensembl" id="ENSMCST00000021464.1">
    <property type="protein sequence ID" value="ENSMCSP00000020938.1"/>
    <property type="gene ID" value="ENSMCSG00000014593.1"/>
</dbReference>
<dbReference type="GO" id="GO:0015662">
    <property type="term" value="F:P-type ion transporter activity"/>
    <property type="evidence" value="ECO:0007669"/>
    <property type="project" value="TreeGrafter"/>
</dbReference>
<evidence type="ECO:0000256" key="7">
    <source>
        <dbReference type="ARBA" id="ARBA00022824"/>
    </source>
</evidence>
<evidence type="ECO:0000256" key="8">
    <source>
        <dbReference type="ARBA" id="ARBA00022840"/>
    </source>
</evidence>
<dbReference type="Gene3D" id="3.40.1110.10">
    <property type="entry name" value="Calcium-transporting ATPase, cytoplasmic domain N"/>
    <property type="match status" value="1"/>
</dbReference>
<dbReference type="PANTHER" id="PTHR45630">
    <property type="entry name" value="CATION-TRANSPORTING ATPASE-RELATED"/>
    <property type="match status" value="1"/>
</dbReference>
<comment type="subcellular location">
    <subcellularLocation>
        <location evidence="1">Endoplasmic reticulum membrane</location>
        <topology evidence="1">Multi-pass membrane protein</topology>
    </subcellularLocation>
</comment>
<dbReference type="SFLD" id="SFLDS00003">
    <property type="entry name" value="Haloacid_Dehalogenase"/>
    <property type="match status" value="1"/>
</dbReference>
<keyword evidence="15" id="KW-1185">Reference proteome</keyword>
<keyword evidence="10" id="KW-1278">Translocase</keyword>
<dbReference type="GO" id="GO:0140569">
    <property type="term" value="P:extraction of mislocalized protein from ER membrane"/>
    <property type="evidence" value="ECO:0007669"/>
    <property type="project" value="TreeGrafter"/>
</dbReference>
<dbReference type="InterPro" id="IPR023214">
    <property type="entry name" value="HAD_sf"/>
</dbReference>
<dbReference type="FunFam" id="3.40.50.1000:FF:000056">
    <property type="entry name" value="Cation-transporting ATPase"/>
    <property type="match status" value="1"/>
</dbReference>
<evidence type="ECO:0000256" key="3">
    <source>
        <dbReference type="ARBA" id="ARBA00022448"/>
    </source>
</evidence>
<comment type="similarity">
    <text evidence="2">Belongs to the cation transport ATPase (P-type) (TC 3.A.3) family. Type V subfamily.</text>
</comment>
<keyword evidence="12" id="KW-0472">Membrane</keyword>
<dbReference type="InterPro" id="IPR044492">
    <property type="entry name" value="P_typ_ATPase_HD_dom"/>
</dbReference>
<evidence type="ECO:0000313" key="15">
    <source>
        <dbReference type="Proteomes" id="UP000694560"/>
    </source>
</evidence>
<dbReference type="GO" id="GO:0005789">
    <property type="term" value="C:endoplasmic reticulum membrane"/>
    <property type="evidence" value="ECO:0007669"/>
    <property type="project" value="UniProtKB-SubCell"/>
</dbReference>
<dbReference type="SUPFAM" id="SSF81660">
    <property type="entry name" value="Metal cation-transporting ATPase, ATP-binding domain N"/>
    <property type="match status" value="1"/>
</dbReference>
<evidence type="ECO:0000256" key="1">
    <source>
        <dbReference type="ARBA" id="ARBA00004477"/>
    </source>
</evidence>
<dbReference type="SFLD" id="SFLDG00002">
    <property type="entry name" value="C1.7:_P-type_atpase_like"/>
    <property type="match status" value="1"/>
</dbReference>
<evidence type="ECO:0000256" key="10">
    <source>
        <dbReference type="ARBA" id="ARBA00022967"/>
    </source>
</evidence>
<reference evidence="14" key="1">
    <citation type="submission" date="2025-08" db="UniProtKB">
        <authorList>
            <consortium name="Ensembl"/>
        </authorList>
    </citation>
    <scope>IDENTIFICATION</scope>
</reference>
<evidence type="ECO:0000256" key="2">
    <source>
        <dbReference type="ARBA" id="ARBA00006000"/>
    </source>
</evidence>
<dbReference type="InterPro" id="IPR036412">
    <property type="entry name" value="HAD-like_sf"/>
</dbReference>
<reference evidence="14" key="2">
    <citation type="submission" date="2025-09" db="UniProtKB">
        <authorList>
            <consortium name="Ensembl"/>
        </authorList>
    </citation>
    <scope>IDENTIFICATION</scope>
</reference>
<proteinExistence type="inferred from homology"/>
<dbReference type="InterPro" id="IPR001757">
    <property type="entry name" value="P_typ_ATPase"/>
</dbReference>
<dbReference type="PROSITE" id="PS00154">
    <property type="entry name" value="ATPASE_E1_E2"/>
    <property type="match status" value="1"/>
</dbReference>
<dbReference type="Gene3D" id="3.40.50.1000">
    <property type="entry name" value="HAD superfamily/HAD-like"/>
    <property type="match status" value="1"/>
</dbReference>
<dbReference type="GO" id="GO:0046872">
    <property type="term" value="F:metal ion binding"/>
    <property type="evidence" value="ECO:0007669"/>
    <property type="project" value="UniProtKB-KW"/>
</dbReference>
<dbReference type="GO" id="GO:0006874">
    <property type="term" value="P:intracellular calcium ion homeostasis"/>
    <property type="evidence" value="ECO:0007669"/>
    <property type="project" value="TreeGrafter"/>
</dbReference>
<dbReference type="PRINTS" id="PR00119">
    <property type="entry name" value="CATATPASE"/>
</dbReference>
<dbReference type="GO" id="GO:0016887">
    <property type="term" value="F:ATP hydrolysis activity"/>
    <property type="evidence" value="ECO:0007669"/>
    <property type="project" value="InterPro"/>
</dbReference>
<dbReference type="PANTHER" id="PTHR45630:SF7">
    <property type="entry name" value="ENDOPLASMIC RETICULUM TRANSMEMBRANE HELIX TRANSLOCASE"/>
    <property type="match status" value="1"/>
</dbReference>
<dbReference type="SFLD" id="SFLDF00027">
    <property type="entry name" value="p-type_atpase"/>
    <property type="match status" value="1"/>
</dbReference>
<dbReference type="Pfam" id="PF00702">
    <property type="entry name" value="Hydrolase"/>
    <property type="match status" value="1"/>
</dbReference>
<dbReference type="GO" id="GO:0005524">
    <property type="term" value="F:ATP binding"/>
    <property type="evidence" value="ECO:0007669"/>
    <property type="project" value="UniProtKB-KW"/>
</dbReference>
<dbReference type="InterPro" id="IPR018303">
    <property type="entry name" value="ATPase_P-typ_P_site"/>
</dbReference>
<dbReference type="NCBIfam" id="TIGR01657">
    <property type="entry name" value="P-ATPase-V"/>
    <property type="match status" value="1"/>
</dbReference>
<evidence type="ECO:0000256" key="12">
    <source>
        <dbReference type="ARBA" id="ARBA00023136"/>
    </source>
</evidence>
<keyword evidence="7" id="KW-0256">Endoplasmic reticulum</keyword>
<evidence type="ECO:0000256" key="13">
    <source>
        <dbReference type="SAM" id="MobiDB-lite"/>
    </source>
</evidence>
<accession>A0A8C5UL54</accession>
<feature type="region of interest" description="Disordered" evidence="13">
    <location>
        <begin position="426"/>
        <end position="462"/>
    </location>
</feature>
<evidence type="ECO:0000256" key="4">
    <source>
        <dbReference type="ARBA" id="ARBA00022692"/>
    </source>
</evidence>
<dbReference type="Proteomes" id="UP000694560">
    <property type="component" value="Unplaced"/>
</dbReference>
<evidence type="ECO:0000256" key="9">
    <source>
        <dbReference type="ARBA" id="ARBA00022842"/>
    </source>
</evidence>
<keyword evidence="5" id="KW-0479">Metal-binding</keyword>
<keyword evidence="6" id="KW-0547">Nucleotide-binding</keyword>
<dbReference type="GO" id="GO:0019829">
    <property type="term" value="F:ATPase-coupled monoatomic cation transmembrane transporter activity"/>
    <property type="evidence" value="ECO:0007669"/>
    <property type="project" value="TreeGrafter"/>
</dbReference>
<dbReference type="InterPro" id="IPR023298">
    <property type="entry name" value="ATPase_P-typ_TM_dom_sf"/>
</dbReference>
<dbReference type="SUPFAM" id="SSF56784">
    <property type="entry name" value="HAD-like"/>
    <property type="match status" value="1"/>
</dbReference>
<dbReference type="InterPro" id="IPR006544">
    <property type="entry name" value="P-type_TPase_V"/>
</dbReference>
<dbReference type="AlphaFoldDB" id="A0A8C5UL54"/>
<dbReference type="SUPFAM" id="SSF81665">
    <property type="entry name" value="Calcium ATPase, transmembrane domain M"/>
    <property type="match status" value="1"/>
</dbReference>
<evidence type="ECO:0000313" key="14">
    <source>
        <dbReference type="Ensembl" id="ENSMCSP00000020938.1"/>
    </source>
</evidence>
<dbReference type="GO" id="GO:0140567">
    <property type="term" value="F:membrane protein dislocase activity"/>
    <property type="evidence" value="ECO:0007669"/>
    <property type="project" value="TreeGrafter"/>
</dbReference>
<sequence length="743" mass="82248">MCPHPIDPIDPIDPNADFPLIPIHFPLIPQAPRSQKTSTACSGITKDPRRNQYRLFLECLPIELSLAVNTSLIALAKLPFRIPFAGKVQVCCFDKTGTLTSDHLVVRGVAGLREGKEVLPVSEIPLETHRAIACCHSLVQLEDGTIVGDPLEKAMLTAVDWTLTKDEKVFPRSLKTPGMRIHQRFHFSSALKRMAVLASLESPSGEIRYLAAVKGAPETLNYHEIHREISHEGARVLALGYKELGALSHQFVGFIVVSCPLKADSKAAIREIQSASHHVVMITGDSPLTACHVARELHFLHKEQTLILQPPESKGLPWLWQSRDGSVSLPAFPNSLRDLTDPFDLCLTGEGLEQLRSRDRERLLRLIPHVRVFARVAPKQKEFVITALKSLGYTTLMCGDGTNDVGALKHADVGVALLANAPERIPERKKRPRDGFGDRIPGIPSAGNVKPTSRGAKHRVLSQREEQLAIHRERLSQVLRDLEEERAPVVKLGDASIAAPFTSKLSSIQCICHVIKQGRCTLVTTLQMFKILALNALILAYSQSVLFLQGVKFSDLQATLQGLLLAGCFLFISRSKPLKTLSKERPLPNIFNLYTVLTVLLQFLVHFLSLFSCTGKRRPEPAQEEFVDLSKEFEPSLVNSTVYLLSMATQTVTFAINYKGHPFMESLRENRALLWSLLLSAAAVLGLLSGSSPEFNEHFGLVEIPTEFKLVISEVLVADFLLAFSVDRILQFLLGSSRLKVPS</sequence>
<dbReference type="NCBIfam" id="TIGR01494">
    <property type="entry name" value="ATPase_P-type"/>
    <property type="match status" value="2"/>
</dbReference>
<keyword evidence="11" id="KW-1133">Transmembrane helix</keyword>
<organism evidence="14 15">
    <name type="scientific">Malurus cyaneus samueli</name>
    <dbReference type="NCBI Taxonomy" id="2593467"/>
    <lineage>
        <taxon>Eukaryota</taxon>
        <taxon>Metazoa</taxon>
        <taxon>Chordata</taxon>
        <taxon>Craniata</taxon>
        <taxon>Vertebrata</taxon>
        <taxon>Euteleostomi</taxon>
        <taxon>Archelosauria</taxon>
        <taxon>Archosauria</taxon>
        <taxon>Dinosauria</taxon>
        <taxon>Saurischia</taxon>
        <taxon>Theropoda</taxon>
        <taxon>Coelurosauria</taxon>
        <taxon>Aves</taxon>
        <taxon>Neognathae</taxon>
        <taxon>Neoaves</taxon>
        <taxon>Telluraves</taxon>
        <taxon>Australaves</taxon>
        <taxon>Passeriformes</taxon>
        <taxon>Meliphagoidea</taxon>
        <taxon>Maluridae</taxon>
        <taxon>Malurus</taxon>
    </lineage>
</organism>
<evidence type="ECO:0000256" key="11">
    <source>
        <dbReference type="ARBA" id="ARBA00022989"/>
    </source>
</evidence>
<evidence type="ECO:0000256" key="6">
    <source>
        <dbReference type="ARBA" id="ARBA00022741"/>
    </source>
</evidence>
<keyword evidence="4" id="KW-0812">Transmembrane</keyword>
<evidence type="ECO:0000256" key="5">
    <source>
        <dbReference type="ARBA" id="ARBA00022723"/>
    </source>
</evidence>
<keyword evidence="9" id="KW-0460">Magnesium</keyword>